<name>A0AAN6SL86_9PEZI</name>
<dbReference type="Pfam" id="PF13646">
    <property type="entry name" value="HEAT_2"/>
    <property type="match status" value="1"/>
</dbReference>
<proteinExistence type="predicted"/>
<protein>
    <recommendedName>
        <fullName evidence="3">HEAT repeat domain-containing protein</fullName>
    </recommendedName>
</protein>
<comment type="caution">
    <text evidence="1">The sequence shown here is derived from an EMBL/GenBank/DDBJ whole genome shotgun (WGS) entry which is preliminary data.</text>
</comment>
<dbReference type="InterPro" id="IPR011989">
    <property type="entry name" value="ARM-like"/>
</dbReference>
<organism evidence="1 2">
    <name type="scientific">Parachaetomium inaequale</name>
    <dbReference type="NCBI Taxonomy" id="2588326"/>
    <lineage>
        <taxon>Eukaryota</taxon>
        <taxon>Fungi</taxon>
        <taxon>Dikarya</taxon>
        <taxon>Ascomycota</taxon>
        <taxon>Pezizomycotina</taxon>
        <taxon>Sordariomycetes</taxon>
        <taxon>Sordariomycetidae</taxon>
        <taxon>Sordariales</taxon>
        <taxon>Chaetomiaceae</taxon>
        <taxon>Parachaetomium</taxon>
    </lineage>
</organism>
<accession>A0AAN6SL86</accession>
<sequence>DDCVDSDWGHQRVISKHLDPPTTIFPTKTLPCLSFLRTSDPSSEQPNRSYHFLHLTYQEYFAARYFVRQWQAKQPLICPVLSNGECQECQEIGTSNGERQECQKIRTSNFLRKHKYTARFDVFWRFVADLFDAEQKGEEFFKAIEDKPRDLLGPTHQRLVMHCLSEASTEMSLRRSLEKRLKEWLLFECKFRVLPRLASEVEFPEGALFDALQESDMKKTILQSLRQRPALPSSIAHRILSWLKDDESPVLKDRGVRSGAVQVLASQSSLSDEPLTAVVALLRDDDRDVRSAALRVLTAQSSLSDKPLTAVITLLRDRNDYWIVRSAALQVLTAQSSLSDELLRDLSLLLESEIAGDLAEAALRRYKEFYSSLLNGPSVGSLLKILLRRSFEEQWSWYIEDGASFVNAPDRVRNAGIDDMRVFKDMVMESWPRGIPLAEEKIWSR</sequence>
<dbReference type="Gene3D" id="1.25.10.10">
    <property type="entry name" value="Leucine-rich Repeat Variant"/>
    <property type="match status" value="1"/>
</dbReference>
<dbReference type="Proteomes" id="UP001303115">
    <property type="component" value="Unassembled WGS sequence"/>
</dbReference>
<evidence type="ECO:0008006" key="3">
    <source>
        <dbReference type="Google" id="ProtNLM"/>
    </source>
</evidence>
<dbReference type="SUPFAM" id="SSF48371">
    <property type="entry name" value="ARM repeat"/>
    <property type="match status" value="1"/>
</dbReference>
<dbReference type="EMBL" id="MU854700">
    <property type="protein sequence ID" value="KAK4031799.1"/>
    <property type="molecule type" value="Genomic_DNA"/>
</dbReference>
<feature type="non-terminal residue" evidence="1">
    <location>
        <position position="1"/>
    </location>
</feature>
<evidence type="ECO:0000313" key="1">
    <source>
        <dbReference type="EMBL" id="KAK4031799.1"/>
    </source>
</evidence>
<reference evidence="2" key="1">
    <citation type="journal article" date="2023" name="Mol. Phylogenet. Evol.">
        <title>Genome-scale phylogeny and comparative genomics of the fungal order Sordariales.</title>
        <authorList>
            <person name="Hensen N."/>
            <person name="Bonometti L."/>
            <person name="Westerberg I."/>
            <person name="Brannstrom I.O."/>
            <person name="Guillou S."/>
            <person name="Cros-Aarteil S."/>
            <person name="Calhoun S."/>
            <person name="Haridas S."/>
            <person name="Kuo A."/>
            <person name="Mondo S."/>
            <person name="Pangilinan J."/>
            <person name="Riley R."/>
            <person name="LaButti K."/>
            <person name="Andreopoulos B."/>
            <person name="Lipzen A."/>
            <person name="Chen C."/>
            <person name="Yan M."/>
            <person name="Daum C."/>
            <person name="Ng V."/>
            <person name="Clum A."/>
            <person name="Steindorff A."/>
            <person name="Ohm R.A."/>
            <person name="Martin F."/>
            <person name="Silar P."/>
            <person name="Natvig D.O."/>
            <person name="Lalanne C."/>
            <person name="Gautier V."/>
            <person name="Ament-Velasquez S.L."/>
            <person name="Kruys A."/>
            <person name="Hutchinson M.I."/>
            <person name="Powell A.J."/>
            <person name="Barry K."/>
            <person name="Miller A.N."/>
            <person name="Grigoriev I.V."/>
            <person name="Debuchy R."/>
            <person name="Gladieux P."/>
            <person name="Hiltunen Thoren M."/>
            <person name="Johannesson H."/>
        </authorList>
    </citation>
    <scope>NUCLEOTIDE SEQUENCE [LARGE SCALE GENOMIC DNA]</scope>
    <source>
        <strain evidence="2">CBS 284.82</strain>
    </source>
</reference>
<evidence type="ECO:0000313" key="2">
    <source>
        <dbReference type="Proteomes" id="UP001303115"/>
    </source>
</evidence>
<keyword evidence="2" id="KW-1185">Reference proteome</keyword>
<gene>
    <name evidence="1" type="ORF">C8A01DRAFT_21045</name>
</gene>
<dbReference type="InterPro" id="IPR016024">
    <property type="entry name" value="ARM-type_fold"/>
</dbReference>
<dbReference type="AlphaFoldDB" id="A0AAN6SL86"/>